<organism evidence="1">
    <name type="scientific">Tanacetum cinerariifolium</name>
    <name type="common">Dalmatian daisy</name>
    <name type="synonym">Chrysanthemum cinerariifolium</name>
    <dbReference type="NCBI Taxonomy" id="118510"/>
    <lineage>
        <taxon>Eukaryota</taxon>
        <taxon>Viridiplantae</taxon>
        <taxon>Streptophyta</taxon>
        <taxon>Embryophyta</taxon>
        <taxon>Tracheophyta</taxon>
        <taxon>Spermatophyta</taxon>
        <taxon>Magnoliopsida</taxon>
        <taxon>eudicotyledons</taxon>
        <taxon>Gunneridae</taxon>
        <taxon>Pentapetalae</taxon>
        <taxon>asterids</taxon>
        <taxon>campanulids</taxon>
        <taxon>Asterales</taxon>
        <taxon>Asteraceae</taxon>
        <taxon>Asteroideae</taxon>
        <taxon>Anthemideae</taxon>
        <taxon>Anthemidinae</taxon>
        <taxon>Tanacetum</taxon>
    </lineage>
</organism>
<feature type="non-terminal residue" evidence="1">
    <location>
        <position position="1"/>
    </location>
</feature>
<dbReference type="PANTHER" id="PTHR31286:SF99">
    <property type="entry name" value="DUF4283 DOMAIN-CONTAINING PROTEIN"/>
    <property type="match status" value="1"/>
</dbReference>
<evidence type="ECO:0008006" key="2">
    <source>
        <dbReference type="Google" id="ProtNLM"/>
    </source>
</evidence>
<comment type="caution">
    <text evidence="1">The sequence shown here is derived from an EMBL/GenBank/DDBJ whole genome shotgun (WGS) entry which is preliminary data.</text>
</comment>
<gene>
    <name evidence="1" type="ORF">Tci_642364</name>
</gene>
<accession>A0A699K131</accession>
<sequence length="367" mass="41708">PIMLDAFKSAMCVEAWGQIGFARALIKVSVDKDLKQEVIMAILNVEDDGMTHTMVAIRVEYEWKPPLCMDYHVFGHSTEQCPKHILEKTIPIPEVPDDGFTTVTKRKSKGKSGVYNQKGAATGFKINPPKKNFIYQPVQKIFVDPKASAQKVGESSNGVKLNNMFEKLNEITTIVPESEEMGKDTMVRESAVNNKHNDDSDIRLRRYILKSILIQLNRRGQSKVRQVVNENQLSDFNVALNMEDTFSCSSAMNGVMCEFKDCVADIELPNLTVPKPEPFKFLNFLADKSKFSELLDYHWKSHVDGHKMFKVVSKMKLIKKPLRKLLHEQEGLHETVNKLRIEFNTVQKALDSDPANATLKEQECAYV</sequence>
<evidence type="ECO:0000313" key="1">
    <source>
        <dbReference type="EMBL" id="GFA70392.1"/>
    </source>
</evidence>
<proteinExistence type="predicted"/>
<dbReference type="EMBL" id="BKCJ010472037">
    <property type="protein sequence ID" value="GFA70392.1"/>
    <property type="molecule type" value="Genomic_DNA"/>
</dbReference>
<reference evidence="1" key="1">
    <citation type="journal article" date="2019" name="Sci. Rep.">
        <title>Draft genome of Tanacetum cinerariifolium, the natural source of mosquito coil.</title>
        <authorList>
            <person name="Yamashiro T."/>
            <person name="Shiraishi A."/>
            <person name="Satake H."/>
            <person name="Nakayama K."/>
        </authorList>
    </citation>
    <scope>NUCLEOTIDE SEQUENCE</scope>
</reference>
<dbReference type="InterPro" id="IPR040256">
    <property type="entry name" value="At4g02000-like"/>
</dbReference>
<dbReference type="AlphaFoldDB" id="A0A699K131"/>
<protein>
    <recommendedName>
        <fullName evidence="2">Zinc knuckle CX2CX4HX4C</fullName>
    </recommendedName>
</protein>
<name>A0A699K131_TANCI</name>
<dbReference type="PANTHER" id="PTHR31286">
    <property type="entry name" value="GLYCINE-RICH CELL WALL STRUCTURAL PROTEIN 1.8-LIKE"/>
    <property type="match status" value="1"/>
</dbReference>